<reference evidence="2 3" key="1">
    <citation type="submission" date="2018-08" db="EMBL/GenBank/DDBJ databases">
        <title>Altererythrobacter sp.Ery1 and Ery12, the genome sequencing of novel strains in genus Alterythrobacter.</title>
        <authorList>
            <person name="Cheng H."/>
            <person name="Wu Y.-H."/>
            <person name="Fang C."/>
            <person name="Xu X.-W."/>
        </authorList>
    </citation>
    <scope>NUCLEOTIDE SEQUENCE [LARGE SCALE GENOMIC DNA]</scope>
    <source>
        <strain evidence="2 3">Ery1</strain>
    </source>
</reference>
<dbReference type="InterPro" id="IPR012347">
    <property type="entry name" value="Ferritin-like"/>
</dbReference>
<evidence type="ECO:0000259" key="1">
    <source>
        <dbReference type="Pfam" id="PF13628"/>
    </source>
</evidence>
<dbReference type="PANTHER" id="PTHR38593">
    <property type="entry name" value="BLR2558 PROTEIN"/>
    <property type="match status" value="1"/>
</dbReference>
<dbReference type="InterPro" id="IPR025419">
    <property type="entry name" value="DUF4142"/>
</dbReference>
<gene>
    <name evidence="2" type="ORF">D2V04_13260</name>
</gene>
<dbReference type="Proteomes" id="UP000285092">
    <property type="component" value="Unassembled WGS sequence"/>
</dbReference>
<dbReference type="Pfam" id="PF13628">
    <property type="entry name" value="DUF4142"/>
    <property type="match status" value="1"/>
</dbReference>
<dbReference type="AlphaFoldDB" id="A0A418NG92"/>
<proteinExistence type="predicted"/>
<organism evidence="2 3">
    <name type="scientific">Pelagerythrobacter aerophilus</name>
    <dbReference type="NCBI Taxonomy" id="2306995"/>
    <lineage>
        <taxon>Bacteria</taxon>
        <taxon>Pseudomonadati</taxon>
        <taxon>Pseudomonadota</taxon>
        <taxon>Alphaproteobacteria</taxon>
        <taxon>Sphingomonadales</taxon>
        <taxon>Erythrobacteraceae</taxon>
        <taxon>Pelagerythrobacter</taxon>
    </lineage>
</organism>
<comment type="caution">
    <text evidence="2">The sequence shown here is derived from an EMBL/GenBank/DDBJ whole genome shotgun (WGS) entry which is preliminary data.</text>
</comment>
<sequence>MLQHENTSFTAEHPRVNRIDLRLWRRTIEMKHAAFLALAGALALAACGDTADETATDPNADMTVNDTANTGMTPPAGQAAVPASPQEFVDMAAASDMFEIESAKLAQEMGSSQAVKDFAAMMIEDHTTSSDNLKSAAAEVEPALTVAPKLTAGQQAQLDELRQAGDRFDAVYKQQQVAAHEQALALLLGYADSGGPEPLTAFAGETAAVVEGHLDHARGLSAS</sequence>
<name>A0A418NG92_9SPHN</name>
<protein>
    <submittedName>
        <fullName evidence="2">DUF4142 domain-containing protein</fullName>
    </submittedName>
</protein>
<dbReference type="EMBL" id="QXFK01000018">
    <property type="protein sequence ID" value="RIV77072.1"/>
    <property type="molecule type" value="Genomic_DNA"/>
</dbReference>
<evidence type="ECO:0000313" key="3">
    <source>
        <dbReference type="Proteomes" id="UP000285092"/>
    </source>
</evidence>
<dbReference type="Gene3D" id="1.20.1260.10">
    <property type="match status" value="1"/>
</dbReference>
<feature type="domain" description="DUF4142" evidence="1">
    <location>
        <begin position="85"/>
        <end position="220"/>
    </location>
</feature>
<keyword evidence="3" id="KW-1185">Reference proteome</keyword>
<accession>A0A418NG92</accession>
<evidence type="ECO:0000313" key="2">
    <source>
        <dbReference type="EMBL" id="RIV77072.1"/>
    </source>
</evidence>
<dbReference type="PANTHER" id="PTHR38593:SF1">
    <property type="entry name" value="BLR2558 PROTEIN"/>
    <property type="match status" value="1"/>
</dbReference>